<feature type="region of interest" description="Disordered" evidence="4">
    <location>
        <begin position="138"/>
        <end position="183"/>
    </location>
</feature>
<dbReference type="EMBL" id="JAAIIG010000003">
    <property type="protein sequence ID" value="NMM98096.1"/>
    <property type="molecule type" value="Genomic_DNA"/>
</dbReference>
<dbReference type="NCBIfam" id="TIGR00621">
    <property type="entry name" value="ssb"/>
    <property type="match status" value="1"/>
</dbReference>
<dbReference type="Gene3D" id="2.40.50.140">
    <property type="entry name" value="Nucleic acid-binding proteins"/>
    <property type="match status" value="1"/>
</dbReference>
<dbReference type="InterPro" id="IPR011344">
    <property type="entry name" value="ssDNA-bd"/>
</dbReference>
<dbReference type="SUPFAM" id="SSF50249">
    <property type="entry name" value="Nucleic acid-binding proteins"/>
    <property type="match status" value="1"/>
</dbReference>
<proteinExistence type="predicted"/>
<dbReference type="PIRSF" id="PIRSF002070">
    <property type="entry name" value="SSB"/>
    <property type="match status" value="1"/>
</dbReference>
<evidence type="ECO:0000256" key="3">
    <source>
        <dbReference type="RuleBase" id="RU000524"/>
    </source>
</evidence>
<dbReference type="GO" id="GO:0006260">
    <property type="term" value="P:DNA replication"/>
    <property type="evidence" value="ECO:0007669"/>
    <property type="project" value="InterPro"/>
</dbReference>
<organism evidence="5 6">
    <name type="scientific">Bifidobacterium olomucense</name>
    <dbReference type="NCBI Taxonomy" id="2675324"/>
    <lineage>
        <taxon>Bacteria</taxon>
        <taxon>Bacillati</taxon>
        <taxon>Actinomycetota</taxon>
        <taxon>Actinomycetes</taxon>
        <taxon>Bifidobacteriales</taxon>
        <taxon>Bifidobacteriaceae</taxon>
        <taxon>Bifidobacterium</taxon>
    </lineage>
</organism>
<evidence type="ECO:0000256" key="1">
    <source>
        <dbReference type="ARBA" id="ARBA00023125"/>
    </source>
</evidence>
<keyword evidence="1 2" id="KW-0238">DNA-binding</keyword>
<feature type="compositionally biased region" description="Low complexity" evidence="4">
    <location>
        <begin position="146"/>
        <end position="166"/>
    </location>
</feature>
<accession>A0A7Y0EZ91</accession>
<dbReference type="GO" id="GO:0003697">
    <property type="term" value="F:single-stranded DNA binding"/>
    <property type="evidence" value="ECO:0007669"/>
    <property type="project" value="InterPro"/>
</dbReference>
<dbReference type="CDD" id="cd04496">
    <property type="entry name" value="SSB_OBF"/>
    <property type="match status" value="1"/>
</dbReference>
<comment type="caution">
    <text evidence="5">The sequence shown here is derived from an EMBL/GenBank/DDBJ whole genome shotgun (WGS) entry which is preliminary data.</text>
</comment>
<evidence type="ECO:0000256" key="4">
    <source>
        <dbReference type="SAM" id="MobiDB-lite"/>
    </source>
</evidence>
<dbReference type="InterPro" id="IPR012340">
    <property type="entry name" value="NA-bd_OB-fold"/>
</dbReference>
<dbReference type="AlphaFoldDB" id="A0A7Y0EZ91"/>
<dbReference type="RefSeq" id="WP_169240847.1">
    <property type="nucleotide sequence ID" value="NZ_JAAIIG010000003.1"/>
</dbReference>
<evidence type="ECO:0000256" key="2">
    <source>
        <dbReference type="PIRNR" id="PIRNR002070"/>
    </source>
</evidence>
<dbReference type="InterPro" id="IPR000424">
    <property type="entry name" value="Primosome_PriB/ssb"/>
</dbReference>
<dbReference type="PROSITE" id="PS50935">
    <property type="entry name" value="SSB"/>
    <property type="match status" value="1"/>
</dbReference>
<sequence>MAFQSVVVGNISKDIELKTTQNGKQYANFTVINNTRVKNKQTGNYEDSEADTTFVNCKVWDDLAAHVAQSLGKGMRVVVVGSMRSHSYQGSDGNTHRSLDMNVEEIGVSLRFATVQVQKAQKQQGFQPNQYQQSYGVPNYQQQWAPQPNTVQQTPQPQPQQQPQQPAGDPWAGGGYDSGPDSF</sequence>
<keyword evidence="6" id="KW-1185">Reference proteome</keyword>
<dbReference type="Pfam" id="PF00436">
    <property type="entry name" value="SSB"/>
    <property type="match status" value="1"/>
</dbReference>
<gene>
    <name evidence="5" type="ORF">G1C97_1045</name>
</gene>
<protein>
    <recommendedName>
        <fullName evidence="2 3">Single-stranded DNA-binding protein</fullName>
    </recommendedName>
</protein>
<evidence type="ECO:0000313" key="5">
    <source>
        <dbReference type="EMBL" id="NMM98096.1"/>
    </source>
</evidence>
<reference evidence="5 6" key="1">
    <citation type="submission" date="2020-02" db="EMBL/GenBank/DDBJ databases">
        <title>Characterization of phylogenetic diversity of novel bifidobacterial species isolated in Czech ZOOs.</title>
        <authorList>
            <person name="Lugli G.A."/>
            <person name="Vera N.B."/>
            <person name="Ventura M."/>
        </authorList>
    </citation>
    <scope>NUCLEOTIDE SEQUENCE [LARGE SCALE GENOMIC DNA]</scope>
    <source>
        <strain evidence="5 6">DSM 109959</strain>
    </source>
</reference>
<dbReference type="Proteomes" id="UP000543419">
    <property type="component" value="Unassembled WGS sequence"/>
</dbReference>
<name>A0A7Y0EZ91_9BIFI</name>
<evidence type="ECO:0000313" key="6">
    <source>
        <dbReference type="Proteomes" id="UP000543419"/>
    </source>
</evidence>